<gene>
    <name evidence="1" type="ORF">LQ567_12325</name>
</gene>
<comment type="caution">
    <text evidence="1">The sequence shown here is derived from an EMBL/GenBank/DDBJ whole genome shotgun (WGS) entry which is preliminary data.</text>
</comment>
<keyword evidence="2" id="KW-1185">Reference proteome</keyword>
<reference evidence="1 2" key="1">
    <citation type="submission" date="2021-11" db="EMBL/GenBank/DDBJ databases">
        <title>Genomic of Niabella pedocola.</title>
        <authorList>
            <person name="Wu T."/>
        </authorList>
    </citation>
    <scope>NUCLEOTIDE SEQUENCE [LARGE SCALE GENOMIC DNA]</scope>
    <source>
        <strain evidence="1 2">JCM 31011</strain>
    </source>
</reference>
<dbReference type="InterPro" id="IPR026350">
    <property type="entry name" value="GxxExxY"/>
</dbReference>
<protein>
    <submittedName>
        <fullName evidence="1">GxxExxY protein</fullName>
    </submittedName>
</protein>
<sequence>MLTENEIATKVLDLCFKIHRHYGPGLFESVYEEILCFELKKAGISFERQIGIPLIHETVRMEVGFRADLIVEEIVLFELKSIEACTNVHYKQVLTYLKLTDLKLGVMVNFNVSLLKNEIKRIVNKL</sequence>
<name>A0ABS8PR33_9BACT</name>
<dbReference type="NCBIfam" id="TIGR04256">
    <property type="entry name" value="GxxExxY"/>
    <property type="match status" value="1"/>
</dbReference>
<proteinExistence type="predicted"/>
<dbReference type="Proteomes" id="UP001199816">
    <property type="component" value="Unassembled WGS sequence"/>
</dbReference>
<dbReference type="RefSeq" id="WP_231004815.1">
    <property type="nucleotide sequence ID" value="NZ_JAJNEC010000005.1"/>
</dbReference>
<accession>A0ABS8PR33</accession>
<evidence type="ECO:0000313" key="2">
    <source>
        <dbReference type="Proteomes" id="UP001199816"/>
    </source>
</evidence>
<evidence type="ECO:0000313" key="1">
    <source>
        <dbReference type="EMBL" id="MCD2423554.1"/>
    </source>
</evidence>
<dbReference type="Pfam" id="PF13366">
    <property type="entry name" value="PDDEXK_3"/>
    <property type="match status" value="1"/>
</dbReference>
<dbReference type="EMBL" id="JAJNEC010000005">
    <property type="protein sequence ID" value="MCD2423554.1"/>
    <property type="molecule type" value="Genomic_DNA"/>
</dbReference>
<organism evidence="1 2">
    <name type="scientific">Niabella pedocola</name>
    <dbReference type="NCBI Taxonomy" id="1752077"/>
    <lineage>
        <taxon>Bacteria</taxon>
        <taxon>Pseudomonadati</taxon>
        <taxon>Bacteroidota</taxon>
        <taxon>Chitinophagia</taxon>
        <taxon>Chitinophagales</taxon>
        <taxon>Chitinophagaceae</taxon>
        <taxon>Niabella</taxon>
    </lineage>
</organism>